<dbReference type="EMBL" id="KV441409">
    <property type="protein sequence ID" value="OAF55432.1"/>
    <property type="molecule type" value="Genomic_DNA"/>
</dbReference>
<dbReference type="OrthoDB" id="3562465at2759"/>
<reference evidence="2" key="1">
    <citation type="submission" date="2016-03" db="EMBL/GenBank/DDBJ databases">
        <title>Updated assembly of Pseudogymnoascus destructans, the fungus causing white-nose syndrome of bats.</title>
        <authorList>
            <person name="Palmer J.M."/>
            <person name="Drees K.P."/>
            <person name="Foster J.T."/>
            <person name="Lindner D.L."/>
        </authorList>
    </citation>
    <scope>NUCLEOTIDE SEQUENCE [LARGE SCALE GENOMIC DNA]</scope>
    <source>
        <strain evidence="2">20631-21</strain>
    </source>
</reference>
<feature type="compositionally biased region" description="Polar residues" evidence="1">
    <location>
        <begin position="181"/>
        <end position="191"/>
    </location>
</feature>
<dbReference type="GeneID" id="36291312"/>
<feature type="region of interest" description="Disordered" evidence="1">
    <location>
        <begin position="161"/>
        <end position="222"/>
    </location>
</feature>
<dbReference type="RefSeq" id="XP_024320732.1">
    <property type="nucleotide sequence ID" value="XM_024471825.1"/>
</dbReference>
<feature type="compositionally biased region" description="Polar residues" evidence="1">
    <location>
        <begin position="96"/>
        <end position="105"/>
    </location>
</feature>
<name>A0A177A1S0_9PEZI</name>
<feature type="compositionally biased region" description="Basic and acidic residues" evidence="1">
    <location>
        <begin position="56"/>
        <end position="68"/>
    </location>
</feature>
<feature type="region of interest" description="Disordered" evidence="1">
    <location>
        <begin position="1"/>
        <end position="105"/>
    </location>
</feature>
<dbReference type="VEuPathDB" id="FungiDB:GMDG_08565"/>
<evidence type="ECO:0000313" key="2">
    <source>
        <dbReference type="EMBL" id="OAF55432.1"/>
    </source>
</evidence>
<gene>
    <name evidence="2" type="ORF">VC83_08270</name>
</gene>
<feature type="compositionally biased region" description="Polar residues" evidence="1">
    <location>
        <begin position="78"/>
        <end position="89"/>
    </location>
</feature>
<dbReference type="Proteomes" id="UP000077154">
    <property type="component" value="Unassembled WGS sequence"/>
</dbReference>
<organism evidence="2">
    <name type="scientific">Pseudogymnoascus destructans</name>
    <dbReference type="NCBI Taxonomy" id="655981"/>
    <lineage>
        <taxon>Eukaryota</taxon>
        <taxon>Fungi</taxon>
        <taxon>Dikarya</taxon>
        <taxon>Ascomycota</taxon>
        <taxon>Pezizomycotina</taxon>
        <taxon>Leotiomycetes</taxon>
        <taxon>Thelebolales</taxon>
        <taxon>Thelebolaceae</taxon>
        <taxon>Pseudogymnoascus</taxon>
    </lineage>
</organism>
<accession>A0A177A1S0</accession>
<protein>
    <submittedName>
        <fullName evidence="2">Uncharacterized protein</fullName>
    </submittedName>
</protein>
<sequence>MAPREAKPNVQRVGKRPQGIDKGRPHRKSARLKNLERRQERTIPGDTNTHRALFPRVKENPSEPLKAENRKRRRPQESESPLSGALSNSVRKRPRTSVTSSFIGDKSSQVVACKYNINPIDYWRRKGRWPEEYSKQDDQTRKGINKDFEDRRYETYRIPEANMNHLLARRKSSSSLRGKQSEASSTTPSDQNPREAKSTTYARPVKDFLASRAVGSHGKEYT</sequence>
<dbReference type="AlphaFoldDB" id="A0A177A1S0"/>
<evidence type="ECO:0000256" key="1">
    <source>
        <dbReference type="SAM" id="MobiDB-lite"/>
    </source>
</evidence>
<proteinExistence type="predicted"/>
<feature type="compositionally biased region" description="Basic and acidic residues" evidence="1">
    <location>
        <begin position="33"/>
        <end position="43"/>
    </location>
</feature>